<evidence type="ECO:0000313" key="6">
    <source>
        <dbReference type="Proteomes" id="UP001336250"/>
    </source>
</evidence>
<dbReference type="Pfam" id="PF00563">
    <property type="entry name" value="EAL"/>
    <property type="match status" value="1"/>
</dbReference>
<feature type="domain" description="HAMP" evidence="4">
    <location>
        <begin position="361"/>
        <end position="413"/>
    </location>
</feature>
<keyword evidence="2" id="KW-1133">Transmembrane helix</keyword>
<name>A0AAW9QDL9_9BURK</name>
<dbReference type="InterPro" id="IPR043128">
    <property type="entry name" value="Rev_trsase/Diguanyl_cyclase"/>
</dbReference>
<dbReference type="InterPro" id="IPR013587">
    <property type="entry name" value="Nitrate/nitrite_sensing"/>
</dbReference>
<dbReference type="SMART" id="SM00267">
    <property type="entry name" value="GGDEF"/>
    <property type="match status" value="1"/>
</dbReference>
<dbReference type="InterPro" id="IPR000160">
    <property type="entry name" value="GGDEF_dom"/>
</dbReference>
<dbReference type="InterPro" id="IPR050706">
    <property type="entry name" value="Cyclic-di-GMP_PDE-like"/>
</dbReference>
<feature type="transmembrane region" description="Helical" evidence="2">
    <location>
        <begin position="39"/>
        <end position="60"/>
    </location>
</feature>
<protein>
    <submittedName>
        <fullName evidence="5">EAL domain-containing protein</fullName>
    </submittedName>
</protein>
<keyword evidence="2" id="KW-0472">Membrane</keyword>
<dbReference type="CDD" id="cd01948">
    <property type="entry name" value="EAL"/>
    <property type="match status" value="1"/>
</dbReference>
<dbReference type="Gene3D" id="1.20.120.1530">
    <property type="match status" value="1"/>
</dbReference>
<dbReference type="PROSITE" id="PS50883">
    <property type="entry name" value="EAL"/>
    <property type="match status" value="1"/>
</dbReference>
<keyword evidence="6" id="KW-1185">Reference proteome</keyword>
<dbReference type="PANTHER" id="PTHR33121:SF70">
    <property type="entry name" value="SIGNALING PROTEIN YKOW"/>
    <property type="match status" value="1"/>
</dbReference>
<evidence type="ECO:0000313" key="5">
    <source>
        <dbReference type="EMBL" id="MEF7617161.1"/>
    </source>
</evidence>
<dbReference type="Proteomes" id="UP001336250">
    <property type="component" value="Unassembled WGS sequence"/>
</dbReference>
<dbReference type="SMART" id="SM00304">
    <property type="entry name" value="HAMP"/>
    <property type="match status" value="1"/>
</dbReference>
<evidence type="ECO:0000256" key="1">
    <source>
        <dbReference type="SAM" id="MobiDB-lite"/>
    </source>
</evidence>
<dbReference type="EMBL" id="JAZIBG010000054">
    <property type="protein sequence ID" value="MEF7617161.1"/>
    <property type="molecule type" value="Genomic_DNA"/>
</dbReference>
<comment type="caution">
    <text evidence="5">The sequence shown here is derived from an EMBL/GenBank/DDBJ whole genome shotgun (WGS) entry which is preliminary data.</text>
</comment>
<accession>A0AAW9QDL9</accession>
<dbReference type="Gene3D" id="3.30.70.270">
    <property type="match status" value="1"/>
</dbReference>
<dbReference type="Pfam" id="PF00990">
    <property type="entry name" value="GGDEF"/>
    <property type="match status" value="1"/>
</dbReference>
<dbReference type="Pfam" id="PF00672">
    <property type="entry name" value="HAMP"/>
    <property type="match status" value="1"/>
</dbReference>
<dbReference type="Pfam" id="PF08376">
    <property type="entry name" value="NIT"/>
    <property type="match status" value="1"/>
</dbReference>
<dbReference type="InterPro" id="IPR029787">
    <property type="entry name" value="Nucleotide_cyclase"/>
</dbReference>
<proteinExistence type="predicted"/>
<feature type="region of interest" description="Disordered" evidence="1">
    <location>
        <begin position="1"/>
        <end position="28"/>
    </location>
</feature>
<dbReference type="GO" id="GO:0007165">
    <property type="term" value="P:signal transduction"/>
    <property type="evidence" value="ECO:0007669"/>
    <property type="project" value="InterPro"/>
</dbReference>
<dbReference type="PROSITE" id="PS50885">
    <property type="entry name" value="HAMP"/>
    <property type="match status" value="1"/>
</dbReference>
<dbReference type="GO" id="GO:0071111">
    <property type="term" value="F:cyclic-guanylate-specific phosphodiesterase activity"/>
    <property type="evidence" value="ECO:0007669"/>
    <property type="project" value="InterPro"/>
</dbReference>
<dbReference type="RefSeq" id="WP_332292850.1">
    <property type="nucleotide sequence ID" value="NZ_JAZIBG010000054.1"/>
</dbReference>
<dbReference type="SUPFAM" id="SSF158472">
    <property type="entry name" value="HAMP domain-like"/>
    <property type="match status" value="1"/>
</dbReference>
<dbReference type="InterPro" id="IPR035919">
    <property type="entry name" value="EAL_sf"/>
</dbReference>
<dbReference type="InterPro" id="IPR003660">
    <property type="entry name" value="HAMP_dom"/>
</dbReference>
<dbReference type="Gene3D" id="3.20.20.450">
    <property type="entry name" value="EAL domain"/>
    <property type="match status" value="1"/>
</dbReference>
<reference evidence="5 6" key="1">
    <citation type="submission" date="2024-02" db="EMBL/GenBank/DDBJ databases">
        <title>Genome sequence of Aquincola sp. MAHUQ-54.</title>
        <authorList>
            <person name="Huq M.A."/>
        </authorList>
    </citation>
    <scope>NUCLEOTIDE SEQUENCE [LARGE SCALE GENOMIC DNA]</scope>
    <source>
        <strain evidence="5 6">MAHUQ-54</strain>
    </source>
</reference>
<keyword evidence="2" id="KW-0812">Transmembrane</keyword>
<feature type="transmembrane region" description="Helical" evidence="2">
    <location>
        <begin position="338"/>
        <end position="360"/>
    </location>
</feature>
<evidence type="ECO:0000259" key="3">
    <source>
        <dbReference type="PROSITE" id="PS50883"/>
    </source>
</evidence>
<dbReference type="SUPFAM" id="SSF141868">
    <property type="entry name" value="EAL domain-like"/>
    <property type="match status" value="1"/>
</dbReference>
<sequence>MTAARALDDAGAPPARQRPPGRRGFGAMRAGQPMIRDRLALFSLLGAAIVASLLAVIFIGQFRSLAQHARSVEGLHFGQHIDRLIFAIAREREVVQGAASIGPNLERRHAAARRAVDEAAATLQGFLRSAPSVAEALEGDPSLPHLPAYLARLRTRIDHQVMNDGTAEALYSEAVRQLFRVAGSVEERCVAPGLGARTGRLLNVAMLVDEFSRQSSLLRRIEHRSLGGVLTQERAVLAPLLDSKLRSDHMLAMLASHSDPEVAAQARAVRNTSAHRSIQDFTDKVSLSAWSASFRPRWSALLEDADKLVDMTQESRQRLAMEFIGIAERQAAATRSGMVAVTALGALLVATMCIALWLLYRSIARPLGAIAEAAQAAVAGHLDVSIAYRGQDEVGHLAQALQVLIDTIARFDGEMGRARDGVARGDLTVRADGSRFHGAWRALIDRFNDTLGEFAAVHRLFQRQAFHHPDSGLPNRLGLAHRLAEQGPPHTPCSVFLLLLVRLEDLTATLGADFAAGLVASLARRLEARFDGRYVIAQVSDREFALVCLDAPAAAALEEAAGAIVRACDEPLDHGDALMATPGRVGVATGTLAELDALLTNAAIASRRACQHVRPGYVVHDEHYRLQREKARRIELALPQAIARRELSMVYQPVVDARSGDITGFEALMRWRLPGGDAVPPLDFIRIAEDTGHILALGEMALRTACGSFMQPAVRAAFPKALLSVNVSPRQLMETDFVGTIRDVLDASGLPPRLLALEITESAFMDDPDICIERITALRAMGVHIYLDDFGTGYSSLSYLTRIPVDVLKIDQSFVRGRTGDPANRRIVAAMVKLAHSMGITPLAEGVESAGERDWLLSMGCQRHQGYLYAKPAPIEEHVAVQQACAPGVPGGG</sequence>
<feature type="domain" description="EAL" evidence="3">
    <location>
        <begin position="631"/>
        <end position="886"/>
    </location>
</feature>
<dbReference type="PANTHER" id="PTHR33121">
    <property type="entry name" value="CYCLIC DI-GMP PHOSPHODIESTERASE PDEF"/>
    <property type="match status" value="1"/>
</dbReference>
<dbReference type="AlphaFoldDB" id="A0AAW9QDL9"/>
<evidence type="ECO:0000259" key="4">
    <source>
        <dbReference type="PROSITE" id="PS50885"/>
    </source>
</evidence>
<evidence type="ECO:0000256" key="2">
    <source>
        <dbReference type="SAM" id="Phobius"/>
    </source>
</evidence>
<dbReference type="GO" id="GO:0016020">
    <property type="term" value="C:membrane"/>
    <property type="evidence" value="ECO:0007669"/>
    <property type="project" value="InterPro"/>
</dbReference>
<dbReference type="SMART" id="SM00052">
    <property type="entry name" value="EAL"/>
    <property type="match status" value="1"/>
</dbReference>
<dbReference type="SUPFAM" id="SSF55073">
    <property type="entry name" value="Nucleotide cyclase"/>
    <property type="match status" value="1"/>
</dbReference>
<dbReference type="InterPro" id="IPR001633">
    <property type="entry name" value="EAL_dom"/>
</dbReference>
<organism evidence="5 6">
    <name type="scientific">Aquincola agrisoli</name>
    <dbReference type="NCBI Taxonomy" id="3119538"/>
    <lineage>
        <taxon>Bacteria</taxon>
        <taxon>Pseudomonadati</taxon>
        <taxon>Pseudomonadota</taxon>
        <taxon>Betaproteobacteria</taxon>
        <taxon>Burkholderiales</taxon>
        <taxon>Sphaerotilaceae</taxon>
        <taxon>Aquincola</taxon>
    </lineage>
</organism>
<gene>
    <name evidence="5" type="ORF">V4F39_24825</name>
</gene>